<gene>
    <name evidence="10" type="ORF">HNP82_001030</name>
</gene>
<feature type="domain" description="PHP" evidence="9">
    <location>
        <begin position="4"/>
        <end position="127"/>
    </location>
</feature>
<dbReference type="PANTHER" id="PTHR21039">
    <property type="entry name" value="HISTIDINOL PHOSPHATASE-RELATED"/>
    <property type="match status" value="1"/>
</dbReference>
<dbReference type="Proteomes" id="UP000543642">
    <property type="component" value="Unassembled WGS sequence"/>
</dbReference>
<dbReference type="Pfam" id="PF02811">
    <property type="entry name" value="PHP"/>
    <property type="match status" value="1"/>
</dbReference>
<dbReference type="RefSeq" id="WP_183772188.1">
    <property type="nucleotide sequence ID" value="NZ_JACHFW010000003.1"/>
</dbReference>
<organism evidence="10 11">
    <name type="scientific">Catenibacillus scindens</name>
    <dbReference type="NCBI Taxonomy" id="673271"/>
    <lineage>
        <taxon>Bacteria</taxon>
        <taxon>Bacillati</taxon>
        <taxon>Bacillota</taxon>
        <taxon>Clostridia</taxon>
        <taxon>Lachnospirales</taxon>
        <taxon>Lachnospiraceae</taxon>
        <taxon>Catenibacillus</taxon>
    </lineage>
</organism>
<comment type="pathway">
    <text evidence="1 8">Amino-acid biosynthesis; L-histidine biosynthesis; L-histidine from 5-phospho-alpha-D-ribose 1-diphosphate: step 8/9.</text>
</comment>
<dbReference type="EMBL" id="JACHFW010000003">
    <property type="protein sequence ID" value="MBB5263925.1"/>
    <property type="molecule type" value="Genomic_DNA"/>
</dbReference>
<reference evidence="10 11" key="1">
    <citation type="submission" date="2020-08" db="EMBL/GenBank/DDBJ databases">
        <title>Genomic Encyclopedia of Type Strains, Phase IV (KMG-IV): sequencing the most valuable type-strain genomes for metagenomic binning, comparative biology and taxonomic classification.</title>
        <authorList>
            <person name="Goeker M."/>
        </authorList>
    </citation>
    <scope>NUCLEOTIDE SEQUENCE [LARGE SCALE GENOMIC DNA]</scope>
    <source>
        <strain evidence="10 11">DSM 106146</strain>
    </source>
</reference>
<dbReference type="UniPathway" id="UPA00031">
    <property type="reaction ID" value="UER00013"/>
</dbReference>
<keyword evidence="11" id="KW-1185">Reference proteome</keyword>
<dbReference type="GO" id="GO:0004401">
    <property type="term" value="F:histidinol-phosphatase activity"/>
    <property type="evidence" value="ECO:0007669"/>
    <property type="project" value="UniProtKB-UniRule"/>
</dbReference>
<dbReference type="InterPro" id="IPR004013">
    <property type="entry name" value="PHP_dom"/>
</dbReference>
<dbReference type="InterPro" id="IPR016195">
    <property type="entry name" value="Pol/histidinol_Pase-like"/>
</dbReference>
<keyword evidence="5 8" id="KW-0378">Hydrolase</keyword>
<name>A0A7W8H934_9FIRM</name>
<protein>
    <recommendedName>
        <fullName evidence="3 8">Histidinol-phosphatase</fullName>
        <shortName evidence="8">HolPase</shortName>
        <ecNumber evidence="3 8">3.1.3.15</ecNumber>
    </recommendedName>
</protein>
<dbReference type="AlphaFoldDB" id="A0A7W8H934"/>
<comment type="catalytic activity">
    <reaction evidence="7 8">
        <text>L-histidinol phosphate + H2O = L-histidinol + phosphate</text>
        <dbReference type="Rhea" id="RHEA:14465"/>
        <dbReference type="ChEBI" id="CHEBI:15377"/>
        <dbReference type="ChEBI" id="CHEBI:43474"/>
        <dbReference type="ChEBI" id="CHEBI:57699"/>
        <dbReference type="ChEBI" id="CHEBI:57980"/>
        <dbReference type="EC" id="3.1.3.15"/>
    </reaction>
</comment>
<dbReference type="EC" id="3.1.3.15" evidence="3 8"/>
<dbReference type="Gene3D" id="3.20.20.140">
    <property type="entry name" value="Metal-dependent hydrolases"/>
    <property type="match status" value="2"/>
</dbReference>
<keyword evidence="6 8" id="KW-0368">Histidine biosynthesis</keyword>
<proteinExistence type="inferred from homology"/>
<evidence type="ECO:0000256" key="1">
    <source>
        <dbReference type="ARBA" id="ARBA00004970"/>
    </source>
</evidence>
<evidence type="ECO:0000256" key="4">
    <source>
        <dbReference type="ARBA" id="ARBA00022605"/>
    </source>
</evidence>
<comment type="caution">
    <text evidence="10">The sequence shown here is derived from an EMBL/GenBank/DDBJ whole genome shotgun (WGS) entry which is preliminary data.</text>
</comment>
<dbReference type="SUPFAM" id="SSF89550">
    <property type="entry name" value="PHP domain-like"/>
    <property type="match status" value="1"/>
</dbReference>
<keyword evidence="4 8" id="KW-0028">Amino-acid biosynthesis</keyword>
<evidence type="ECO:0000259" key="9">
    <source>
        <dbReference type="Pfam" id="PF02811"/>
    </source>
</evidence>
<comment type="similarity">
    <text evidence="2 8">Belongs to the PHP hydrolase family. HisK subfamily.</text>
</comment>
<evidence type="ECO:0000256" key="5">
    <source>
        <dbReference type="ARBA" id="ARBA00022801"/>
    </source>
</evidence>
<dbReference type="PANTHER" id="PTHR21039:SF0">
    <property type="entry name" value="HISTIDINOL-PHOSPHATASE"/>
    <property type="match status" value="1"/>
</dbReference>
<dbReference type="InterPro" id="IPR010140">
    <property type="entry name" value="Histidinol_P_phosphatase_HisJ"/>
</dbReference>
<sequence length="229" mass="26902">MLADYHVHTEYSDDSTYCMEHVITDAIRLGLEEICFTDHVDYGVKWDWDSGQEIKYRNGEPLANVDYPRYMEEIKKMQALYGSKIRIRTGLEFGIQTHTIPMFRSLYHRYPFDFIILSIHQVNDQEFWTYPFPNVKPLIEEILKTVITDGKGIEVNTSSYRYGLSDTTPSREILKLYKALGGKIITIGSDSHRPEHLGTYIKETKELLKELDYTHFCTYERMVPIFHPL</sequence>
<evidence type="ECO:0000256" key="3">
    <source>
        <dbReference type="ARBA" id="ARBA00013085"/>
    </source>
</evidence>
<evidence type="ECO:0000256" key="8">
    <source>
        <dbReference type="RuleBase" id="RU366003"/>
    </source>
</evidence>
<accession>A0A7W8H934</accession>
<evidence type="ECO:0000313" key="10">
    <source>
        <dbReference type="EMBL" id="MBB5263925.1"/>
    </source>
</evidence>
<evidence type="ECO:0000256" key="2">
    <source>
        <dbReference type="ARBA" id="ARBA00009152"/>
    </source>
</evidence>
<evidence type="ECO:0000313" key="11">
    <source>
        <dbReference type="Proteomes" id="UP000543642"/>
    </source>
</evidence>
<dbReference type="NCBIfam" id="TIGR01856">
    <property type="entry name" value="hisJ_fam"/>
    <property type="match status" value="1"/>
</dbReference>
<evidence type="ECO:0000256" key="6">
    <source>
        <dbReference type="ARBA" id="ARBA00023102"/>
    </source>
</evidence>
<evidence type="ECO:0000256" key="7">
    <source>
        <dbReference type="ARBA" id="ARBA00049158"/>
    </source>
</evidence>
<dbReference type="GO" id="GO:0005737">
    <property type="term" value="C:cytoplasm"/>
    <property type="evidence" value="ECO:0007669"/>
    <property type="project" value="TreeGrafter"/>
</dbReference>
<dbReference type="GO" id="GO:0000105">
    <property type="term" value="P:L-histidine biosynthetic process"/>
    <property type="evidence" value="ECO:0007669"/>
    <property type="project" value="UniProtKB-UniRule"/>
</dbReference>